<dbReference type="RefSeq" id="WP_027069874.1">
    <property type="nucleotide sequence ID" value="NZ_AUHT01000007.1"/>
</dbReference>
<dbReference type="NCBIfam" id="NF004392">
    <property type="entry name" value="PRK05751.1-3"/>
    <property type="match status" value="1"/>
</dbReference>
<dbReference type="NCBIfam" id="TIGR00809">
    <property type="entry name" value="secB"/>
    <property type="match status" value="1"/>
</dbReference>
<reference evidence="7 8" key="1">
    <citation type="submission" date="2013-08" db="EMBL/GenBank/DDBJ databases">
        <title>Genomic analysis of Lysobacter defluvii.</title>
        <authorList>
            <person name="Wang Q."/>
            <person name="Wang G."/>
        </authorList>
    </citation>
    <scope>NUCLEOTIDE SEQUENCE [LARGE SCALE GENOMIC DNA]</scope>
    <source>
        <strain evidence="7 8">IMMIB APB-9</strain>
    </source>
</reference>
<sequence length="182" mass="19301">MSEENANGAAAGAAAATNQAATGPSFRVEKIYAKDVSFESPGSPGIFTSQGQPQLQMNLSQNAQRIGEDTFEVVLGINLTCTVEDKTAYLVEIKQAGVFTLAGFEAQQLDVMLGVHCPNILFPYARQLTSNLVESGGFTPFLMQPINFEALYAEGVRQRAAQQQAQAGNQGNLGDAEPQGNA</sequence>
<dbReference type="Pfam" id="PF02556">
    <property type="entry name" value="SecB"/>
    <property type="match status" value="1"/>
</dbReference>
<dbReference type="AlphaFoldDB" id="A0A0A0M5T0"/>
<comment type="similarity">
    <text evidence="1 5">Belongs to the SecB family.</text>
</comment>
<comment type="caution">
    <text evidence="7">The sequence shown here is derived from an EMBL/GenBank/DDBJ whole genome shotgun (WGS) entry which is preliminary data.</text>
</comment>
<comment type="subunit">
    <text evidence="5">Homotetramer, a dimer of dimers. One homotetramer interacts with 1 SecA dimer.</text>
</comment>
<keyword evidence="2 5" id="KW-0813">Transport</keyword>
<organism evidence="7 8">
    <name type="scientific">Lysobacter defluvii IMMIB APB-9 = DSM 18482</name>
    <dbReference type="NCBI Taxonomy" id="1385515"/>
    <lineage>
        <taxon>Bacteria</taxon>
        <taxon>Pseudomonadati</taxon>
        <taxon>Pseudomonadota</taxon>
        <taxon>Gammaproteobacteria</taxon>
        <taxon>Lysobacterales</taxon>
        <taxon>Lysobacteraceae</taxon>
        <taxon>Novilysobacter</taxon>
    </lineage>
</organism>
<dbReference type="PANTHER" id="PTHR36918">
    <property type="match status" value="1"/>
</dbReference>
<dbReference type="PRINTS" id="PR01594">
    <property type="entry name" value="SECBCHAPRONE"/>
</dbReference>
<gene>
    <name evidence="5" type="primary">secB</name>
    <name evidence="7" type="ORF">N791_02220</name>
</gene>
<dbReference type="STRING" id="1385515.GCA_000423325_01512"/>
<protein>
    <recommendedName>
        <fullName evidence="5">Protein-export protein SecB</fullName>
    </recommendedName>
</protein>
<dbReference type="GO" id="GO:0006457">
    <property type="term" value="P:protein folding"/>
    <property type="evidence" value="ECO:0007669"/>
    <property type="project" value="UniProtKB-UniRule"/>
</dbReference>
<dbReference type="Proteomes" id="UP000030003">
    <property type="component" value="Unassembled WGS sequence"/>
</dbReference>
<dbReference type="PANTHER" id="PTHR36918:SF1">
    <property type="entry name" value="PROTEIN-EXPORT PROTEIN SECB"/>
    <property type="match status" value="1"/>
</dbReference>
<evidence type="ECO:0000256" key="3">
    <source>
        <dbReference type="ARBA" id="ARBA00022927"/>
    </source>
</evidence>
<dbReference type="HAMAP" id="MF_00821">
    <property type="entry name" value="SecB"/>
    <property type="match status" value="1"/>
</dbReference>
<proteinExistence type="inferred from homology"/>
<dbReference type="GO" id="GO:0051262">
    <property type="term" value="P:protein tetramerization"/>
    <property type="evidence" value="ECO:0007669"/>
    <property type="project" value="InterPro"/>
</dbReference>
<evidence type="ECO:0000256" key="4">
    <source>
        <dbReference type="ARBA" id="ARBA00023010"/>
    </source>
</evidence>
<keyword evidence="5" id="KW-0143">Chaperone</keyword>
<dbReference type="InterPro" id="IPR003708">
    <property type="entry name" value="SecB"/>
</dbReference>
<keyword evidence="3 5" id="KW-0653">Protein transport</keyword>
<comment type="subcellular location">
    <subcellularLocation>
        <location evidence="5">Cytoplasm</location>
    </subcellularLocation>
</comment>
<dbReference type="SUPFAM" id="SSF54611">
    <property type="entry name" value="SecB-like"/>
    <property type="match status" value="1"/>
</dbReference>
<dbReference type="eggNOG" id="COG1952">
    <property type="taxonomic scope" value="Bacteria"/>
</dbReference>
<evidence type="ECO:0000256" key="5">
    <source>
        <dbReference type="HAMAP-Rule" id="MF_00821"/>
    </source>
</evidence>
<feature type="compositionally biased region" description="Low complexity" evidence="6">
    <location>
        <begin position="163"/>
        <end position="172"/>
    </location>
</feature>
<evidence type="ECO:0000313" key="8">
    <source>
        <dbReference type="Proteomes" id="UP000030003"/>
    </source>
</evidence>
<feature type="region of interest" description="Disordered" evidence="6">
    <location>
        <begin position="163"/>
        <end position="182"/>
    </location>
</feature>
<keyword evidence="5" id="KW-0963">Cytoplasm</keyword>
<dbReference type="NCBIfam" id="NF004391">
    <property type="entry name" value="PRK05751.1-2"/>
    <property type="match status" value="1"/>
</dbReference>
<dbReference type="GO" id="GO:0005737">
    <property type="term" value="C:cytoplasm"/>
    <property type="evidence" value="ECO:0007669"/>
    <property type="project" value="UniProtKB-SubCell"/>
</dbReference>
<dbReference type="OrthoDB" id="9795145at2"/>
<keyword evidence="4 5" id="KW-0811">Translocation</keyword>
<dbReference type="EMBL" id="AVBH01000082">
    <property type="protein sequence ID" value="KGO98425.1"/>
    <property type="molecule type" value="Genomic_DNA"/>
</dbReference>
<accession>A0A0A0M5T0</accession>
<dbReference type="NCBIfam" id="NF004393">
    <property type="entry name" value="PRK05751.1-4"/>
    <property type="match status" value="1"/>
</dbReference>
<evidence type="ECO:0000256" key="1">
    <source>
        <dbReference type="ARBA" id="ARBA00009990"/>
    </source>
</evidence>
<dbReference type="GO" id="GO:0051082">
    <property type="term" value="F:unfolded protein binding"/>
    <property type="evidence" value="ECO:0007669"/>
    <property type="project" value="InterPro"/>
</dbReference>
<name>A0A0A0M5T0_9GAMM</name>
<comment type="function">
    <text evidence="5">One of the proteins required for the normal export of preproteins out of the cell cytoplasm. It is a molecular chaperone that binds to a subset of precursor proteins, maintaining them in a translocation-competent state. It also specifically binds to its receptor SecA.</text>
</comment>
<evidence type="ECO:0000256" key="6">
    <source>
        <dbReference type="SAM" id="MobiDB-lite"/>
    </source>
</evidence>
<keyword evidence="8" id="KW-1185">Reference proteome</keyword>
<dbReference type="GO" id="GO:0015031">
    <property type="term" value="P:protein transport"/>
    <property type="evidence" value="ECO:0007669"/>
    <property type="project" value="UniProtKB-UniRule"/>
</dbReference>
<evidence type="ECO:0000256" key="2">
    <source>
        <dbReference type="ARBA" id="ARBA00022448"/>
    </source>
</evidence>
<evidence type="ECO:0000313" key="7">
    <source>
        <dbReference type="EMBL" id="KGO98425.1"/>
    </source>
</evidence>
<dbReference type="Gene3D" id="3.10.420.10">
    <property type="entry name" value="SecB-like"/>
    <property type="match status" value="1"/>
</dbReference>
<dbReference type="InterPro" id="IPR035958">
    <property type="entry name" value="SecB-like_sf"/>
</dbReference>